<proteinExistence type="predicted"/>
<keyword evidence="1" id="KW-0812">Transmembrane</keyword>
<gene>
    <name evidence="2" type="ORF">A1QO_00655</name>
</gene>
<keyword evidence="1" id="KW-1133">Transmembrane helix</keyword>
<dbReference type="AlphaFoldDB" id="A0A1E5BGA6"/>
<comment type="caution">
    <text evidence="2">The sequence shown here is derived from an EMBL/GenBank/DDBJ whole genome shotgun (WGS) entry which is preliminary data.</text>
</comment>
<feature type="transmembrane region" description="Helical" evidence="1">
    <location>
        <begin position="60"/>
        <end position="78"/>
    </location>
</feature>
<evidence type="ECO:0000256" key="1">
    <source>
        <dbReference type="SAM" id="Phobius"/>
    </source>
</evidence>
<reference evidence="2 3" key="1">
    <citation type="journal article" date="2012" name="Science">
        <title>Ecological populations of bacteria act as socially cohesive units of antibiotic production and resistance.</title>
        <authorList>
            <person name="Cordero O.X."/>
            <person name="Wildschutte H."/>
            <person name="Kirkup B."/>
            <person name="Proehl S."/>
            <person name="Ngo L."/>
            <person name="Hussain F."/>
            <person name="Le Roux F."/>
            <person name="Mincer T."/>
            <person name="Polz M.F."/>
        </authorList>
    </citation>
    <scope>NUCLEOTIDE SEQUENCE [LARGE SCALE GENOMIC DNA]</scope>
    <source>
        <strain evidence="2 3">ZF-129</strain>
    </source>
</reference>
<name>A0A1E5BGA6_9VIBR</name>
<protein>
    <submittedName>
        <fullName evidence="2">Uncharacterized protein</fullName>
    </submittedName>
</protein>
<sequence length="79" mass="8745">MKKKLVPASLLGQVVRCPYAASRDRQGAVISEKDKILREKGDQYHNSVNEACVSAEKNSSRIFVIILVVIVVIVCISLF</sequence>
<keyword evidence="1" id="KW-0472">Membrane</keyword>
<accession>A0A1E5BGA6</accession>
<evidence type="ECO:0000313" key="2">
    <source>
        <dbReference type="EMBL" id="OEE35302.1"/>
    </source>
</evidence>
<dbReference type="STRING" id="1187848.A1QO_00655"/>
<dbReference type="EMBL" id="AJYQ02000078">
    <property type="protein sequence ID" value="OEE35302.1"/>
    <property type="molecule type" value="Genomic_DNA"/>
</dbReference>
<evidence type="ECO:0000313" key="3">
    <source>
        <dbReference type="Proteomes" id="UP000094741"/>
    </source>
</evidence>
<organism evidence="2 3">
    <name type="scientific">Vibrio genomosp. F10 str. ZF-129</name>
    <dbReference type="NCBI Taxonomy" id="1187848"/>
    <lineage>
        <taxon>Bacteria</taxon>
        <taxon>Pseudomonadati</taxon>
        <taxon>Pseudomonadota</taxon>
        <taxon>Gammaproteobacteria</taxon>
        <taxon>Vibrionales</taxon>
        <taxon>Vibrionaceae</taxon>
        <taxon>Vibrio</taxon>
    </lineage>
</organism>
<dbReference type="Proteomes" id="UP000094741">
    <property type="component" value="Unassembled WGS sequence"/>
</dbReference>